<dbReference type="RefSeq" id="XP_014664941.1">
    <property type="nucleotide sequence ID" value="XM_014809455.1"/>
</dbReference>
<dbReference type="InterPro" id="IPR036291">
    <property type="entry name" value="NAD(P)-bd_dom_sf"/>
</dbReference>
<feature type="domain" description="SCP2" evidence="9">
    <location>
        <begin position="325"/>
        <end position="411"/>
    </location>
</feature>
<gene>
    <name evidence="11" type="primary">LOC106807181</name>
</gene>
<keyword evidence="5" id="KW-0560">Oxidoreductase</keyword>
<dbReference type="CDD" id="cd09762">
    <property type="entry name" value="HSDL2_SDR_c"/>
    <property type="match status" value="1"/>
</dbReference>
<proteinExistence type="inferred from homology"/>
<keyword evidence="6" id="KW-0496">Mitochondrion</keyword>
<comment type="similarity">
    <text evidence="3">Belongs to the short-chain dehydrogenases/reductases (SDR) family.</text>
</comment>
<dbReference type="InterPro" id="IPR051935">
    <property type="entry name" value="HSDL2"/>
</dbReference>
<accession>A0ABM1DYC0</accession>
<dbReference type="InterPro" id="IPR003033">
    <property type="entry name" value="SCP2_sterol-bd_dom"/>
</dbReference>
<name>A0ABM1DYC0_PRICU</name>
<reference evidence="11" key="1">
    <citation type="submission" date="2025-08" db="UniProtKB">
        <authorList>
            <consortium name="RefSeq"/>
        </authorList>
    </citation>
    <scope>IDENTIFICATION</scope>
</reference>
<evidence type="ECO:0000256" key="6">
    <source>
        <dbReference type="ARBA" id="ARBA00023128"/>
    </source>
</evidence>
<evidence type="ECO:0000313" key="10">
    <source>
        <dbReference type="Proteomes" id="UP000695022"/>
    </source>
</evidence>
<dbReference type="Pfam" id="PF00106">
    <property type="entry name" value="adh_short"/>
    <property type="match status" value="1"/>
</dbReference>
<dbReference type="GeneID" id="106807181"/>
<evidence type="ECO:0000313" key="11">
    <source>
        <dbReference type="RefSeq" id="XP_014664941.1"/>
    </source>
</evidence>
<evidence type="ECO:0000256" key="8">
    <source>
        <dbReference type="ARBA" id="ARBA00040243"/>
    </source>
</evidence>
<dbReference type="Gene3D" id="3.40.50.720">
    <property type="entry name" value="NAD(P)-binding Rossmann-like Domain"/>
    <property type="match status" value="1"/>
</dbReference>
<organism evidence="10 11">
    <name type="scientific">Priapulus caudatus</name>
    <name type="common">Priapulid worm</name>
    <dbReference type="NCBI Taxonomy" id="37621"/>
    <lineage>
        <taxon>Eukaryota</taxon>
        <taxon>Metazoa</taxon>
        <taxon>Ecdysozoa</taxon>
        <taxon>Scalidophora</taxon>
        <taxon>Priapulida</taxon>
        <taxon>Priapulimorpha</taxon>
        <taxon>Priapulimorphida</taxon>
        <taxon>Priapulidae</taxon>
        <taxon>Priapulus</taxon>
    </lineage>
</organism>
<dbReference type="SUPFAM" id="SSF55718">
    <property type="entry name" value="SCP-like"/>
    <property type="match status" value="1"/>
</dbReference>
<dbReference type="Proteomes" id="UP000695022">
    <property type="component" value="Unplaced"/>
</dbReference>
<dbReference type="Pfam" id="PF02036">
    <property type="entry name" value="SCP2"/>
    <property type="match status" value="1"/>
</dbReference>
<dbReference type="PANTHER" id="PTHR42808:SF3">
    <property type="entry name" value="HYDROXYSTEROID DEHYDROGENASE-LIKE PROTEIN 2"/>
    <property type="match status" value="1"/>
</dbReference>
<dbReference type="SUPFAM" id="SSF51735">
    <property type="entry name" value="NAD(P)-binding Rossmann-fold domains"/>
    <property type="match status" value="1"/>
</dbReference>
<evidence type="ECO:0000256" key="1">
    <source>
        <dbReference type="ARBA" id="ARBA00004173"/>
    </source>
</evidence>
<evidence type="ECO:0000259" key="9">
    <source>
        <dbReference type="Pfam" id="PF02036"/>
    </source>
</evidence>
<keyword evidence="10" id="KW-1185">Reference proteome</keyword>
<dbReference type="NCBIfam" id="NF006133">
    <property type="entry name" value="PRK08278.1"/>
    <property type="match status" value="1"/>
</dbReference>
<dbReference type="PANTHER" id="PTHR42808">
    <property type="entry name" value="HYDROXYSTEROID DEHYDROGENASE-LIKE PROTEIN 2"/>
    <property type="match status" value="1"/>
</dbReference>
<dbReference type="PRINTS" id="PR00081">
    <property type="entry name" value="GDHRDH"/>
</dbReference>
<evidence type="ECO:0000256" key="3">
    <source>
        <dbReference type="ARBA" id="ARBA00006484"/>
    </source>
</evidence>
<dbReference type="InterPro" id="IPR036527">
    <property type="entry name" value="SCP2_sterol-bd_dom_sf"/>
</dbReference>
<protein>
    <recommendedName>
        <fullName evidence="8">Hydroxysteroid dehydrogenase-like protein 2</fullName>
    </recommendedName>
</protein>
<dbReference type="InterPro" id="IPR002347">
    <property type="entry name" value="SDR_fam"/>
</dbReference>
<keyword evidence="7" id="KW-0576">Peroxisome</keyword>
<evidence type="ECO:0000256" key="4">
    <source>
        <dbReference type="ARBA" id="ARBA00022857"/>
    </source>
</evidence>
<evidence type="ECO:0000256" key="5">
    <source>
        <dbReference type="ARBA" id="ARBA00023002"/>
    </source>
</evidence>
<keyword evidence="4" id="KW-0521">NADP</keyword>
<sequence length="418" mass="44352">MSLAGKTLFITGATRGIGKAIAMRAARDGARIVIAAKTSDPNPKLPGTIYTAAKEIEGAGGQCLPCVVDVREEAQVQAAVDEAARLFGGIDVVVNNASAIALVGTLELPMKRYDLMQTVNARGTYLVSKLCLPHLLKAANPHILNIAPPLNLAPHWFKNHVGYTMAKYGMSMCVLGMAEEFRDDGVAVNALWPRTAIATAAMSMLGGADIGRQCRREEIMADAAHAVLTRPARDATGNFYIDEDLLRETGVSDFEQYAVEPGHPLLPDFFLDVDPEALVKHMEAHGGEAAYKSAGGDAGGAAAAAEAGNPEVEAIFTKISGLLSADLVKSTGATYLFDLKEDGKYHLDLKAGEGAYGRGDAPAKTDTTMTMSSENFVKMFSGQLKPAVAFMSGKLKIKGDMGKAMKLEKLMGKMQSKL</sequence>
<dbReference type="Gene3D" id="3.30.1050.10">
    <property type="entry name" value="SCP2 sterol-binding domain"/>
    <property type="match status" value="1"/>
</dbReference>
<evidence type="ECO:0000256" key="2">
    <source>
        <dbReference type="ARBA" id="ARBA00004275"/>
    </source>
</evidence>
<evidence type="ECO:0000256" key="7">
    <source>
        <dbReference type="ARBA" id="ARBA00023140"/>
    </source>
</evidence>
<comment type="subcellular location">
    <subcellularLocation>
        <location evidence="1">Mitochondrion</location>
    </subcellularLocation>
    <subcellularLocation>
        <location evidence="2">Peroxisome</location>
    </subcellularLocation>
</comment>